<dbReference type="GO" id="GO:0005829">
    <property type="term" value="C:cytosol"/>
    <property type="evidence" value="ECO:0007669"/>
    <property type="project" value="TreeGrafter"/>
</dbReference>
<evidence type="ECO:0000313" key="2">
    <source>
        <dbReference type="Ensembl" id="ENSACCP00020007910.1"/>
    </source>
</evidence>
<reference evidence="2" key="2">
    <citation type="submission" date="2025-09" db="UniProtKB">
        <authorList>
            <consortium name="Ensembl"/>
        </authorList>
    </citation>
    <scope>IDENTIFICATION</scope>
</reference>
<dbReference type="GO" id="GO:0110078">
    <property type="term" value="C:TTT Hsp90 cochaperone complex"/>
    <property type="evidence" value="ECO:0007669"/>
    <property type="project" value="Ensembl"/>
</dbReference>
<proteinExistence type="inferred from homology"/>
<sequence>MELSGLVRALRLEGPRDGGQPEQPPPAVPPAEQVLFQIGLLFSEGAGGAPKAGVLKDLGALVEAADCRWLFGGMSPATLGELVAALNGYAAPPEQEQDAPDLPGKDSTYAATAERAADVGSVFLHLLVKLEAAKTQESLGVPMVGPILCRVMEPLYIFAATHIAERPWTNARSQSVAQELLALLVRATGCGSVAEFLRGKNEDEEGRFGAVMGLLKQELTKDTWKRNPATKFVFSWTLPQVTRPWLSHYLERVLPPSLLISDDYREENKILGVRCLHHIVLNVPAADLCQFNRAQVVYHALYNHLYSRGAPLIQAVLLCLLDLLPILERAQRQQKQTRPTTACDEVLQLVLTHMEAEHRLALRRVYARTLPAFVQRLGILIARHLKRLERVILGYLEVCDGPEEEARLGILETLQCTIEHAWPRMPCRLPVLLKALLKMIWDVHTDQGSMPELVKAALLQGATKCLILLDRCSEGQVKVSRGPRTASSLIPSPLEGRGSMVHAKARLLPQSNSILKASVSTHHNIST</sequence>
<reference evidence="2" key="1">
    <citation type="submission" date="2025-08" db="UniProtKB">
        <authorList>
            <consortium name="Ensembl"/>
        </authorList>
    </citation>
    <scope>IDENTIFICATION</scope>
</reference>
<organism evidence="2 3">
    <name type="scientific">Aquila chrysaetos chrysaetos</name>
    <dbReference type="NCBI Taxonomy" id="223781"/>
    <lineage>
        <taxon>Eukaryota</taxon>
        <taxon>Metazoa</taxon>
        <taxon>Chordata</taxon>
        <taxon>Craniata</taxon>
        <taxon>Vertebrata</taxon>
        <taxon>Euteleostomi</taxon>
        <taxon>Archelosauria</taxon>
        <taxon>Archosauria</taxon>
        <taxon>Dinosauria</taxon>
        <taxon>Saurischia</taxon>
        <taxon>Theropoda</taxon>
        <taxon>Coelurosauria</taxon>
        <taxon>Aves</taxon>
        <taxon>Neognathae</taxon>
        <taxon>Neoaves</taxon>
        <taxon>Telluraves</taxon>
        <taxon>Accipitrimorphae</taxon>
        <taxon>Accipitriformes</taxon>
        <taxon>Accipitridae</taxon>
        <taxon>Accipitrinae</taxon>
        <taxon>Aquila</taxon>
    </lineage>
</organism>
<name>A0A663E6R1_AQUCH</name>
<dbReference type="InterPro" id="IPR018870">
    <property type="entry name" value="Tti2"/>
</dbReference>
<dbReference type="Ensembl" id="ENSACCT00020008254.1">
    <property type="protein sequence ID" value="ENSACCP00020007910.1"/>
    <property type="gene ID" value="ENSACCG00020005359.1"/>
</dbReference>
<dbReference type="Proteomes" id="UP000472275">
    <property type="component" value="Chromosome 13"/>
</dbReference>
<keyword evidence="3" id="KW-1185">Reference proteome</keyword>
<evidence type="ECO:0000313" key="3">
    <source>
        <dbReference type="Proteomes" id="UP000472275"/>
    </source>
</evidence>
<dbReference type="PANTHER" id="PTHR32226:SF2">
    <property type="entry name" value="TELO2-INTERACTING PROTEIN 2"/>
    <property type="match status" value="1"/>
</dbReference>
<dbReference type="AlphaFoldDB" id="A0A663E6R1"/>
<dbReference type="SUPFAM" id="SSF48371">
    <property type="entry name" value="ARM repeat"/>
    <property type="match status" value="1"/>
</dbReference>
<evidence type="ECO:0000256" key="1">
    <source>
        <dbReference type="ARBA" id="ARBA00034736"/>
    </source>
</evidence>
<protein>
    <submittedName>
        <fullName evidence="2">TELO2 interacting protein 2</fullName>
    </submittedName>
</protein>
<dbReference type="InParanoid" id="A0A663E6R1"/>
<dbReference type="GeneTree" id="ENSGT00390000003878"/>
<gene>
    <name evidence="2" type="primary">TTI2</name>
</gene>
<dbReference type="Pfam" id="PF10521">
    <property type="entry name" value="Tti2"/>
    <property type="match status" value="1"/>
</dbReference>
<dbReference type="PANTHER" id="PTHR32226">
    <property type="entry name" value="TELO2-INTERACTING PROTEIN 2"/>
    <property type="match status" value="1"/>
</dbReference>
<comment type="similarity">
    <text evidence="1">Belongs to the TTI2 family.</text>
</comment>
<dbReference type="InterPro" id="IPR016024">
    <property type="entry name" value="ARM-type_fold"/>
</dbReference>
<dbReference type="GO" id="GO:0005634">
    <property type="term" value="C:nucleus"/>
    <property type="evidence" value="ECO:0007669"/>
    <property type="project" value="TreeGrafter"/>
</dbReference>
<accession>A0A663E6R1</accession>